<dbReference type="PROSITE" id="PS50851">
    <property type="entry name" value="CHEW"/>
    <property type="match status" value="1"/>
</dbReference>
<proteinExistence type="predicted"/>
<dbReference type="InterPro" id="IPR039315">
    <property type="entry name" value="CheW"/>
</dbReference>
<dbReference type="Proteomes" id="UP000285820">
    <property type="component" value="Unassembled WGS sequence"/>
</dbReference>
<dbReference type="PANTHER" id="PTHR22617">
    <property type="entry name" value="CHEMOTAXIS SENSOR HISTIDINE KINASE-RELATED"/>
    <property type="match status" value="1"/>
</dbReference>
<comment type="caution">
    <text evidence="2">The sequence shown here is derived from an EMBL/GenBank/DDBJ whole genome shotgun (WGS) entry which is preliminary data.</text>
</comment>
<accession>A0A412FGQ6</accession>
<dbReference type="PANTHER" id="PTHR22617:SF23">
    <property type="entry name" value="CHEMOTAXIS PROTEIN CHEW"/>
    <property type="match status" value="1"/>
</dbReference>
<dbReference type="AlphaFoldDB" id="A0A412FGQ6"/>
<protein>
    <submittedName>
        <fullName evidence="2">Chemotaxis protein CheW</fullName>
    </submittedName>
</protein>
<dbReference type="Pfam" id="PF01584">
    <property type="entry name" value="CheW"/>
    <property type="match status" value="1"/>
</dbReference>
<evidence type="ECO:0000313" key="3">
    <source>
        <dbReference type="Proteomes" id="UP000285820"/>
    </source>
</evidence>
<dbReference type="InterPro" id="IPR002545">
    <property type="entry name" value="CheW-lke_dom"/>
</dbReference>
<dbReference type="GO" id="GO:0006935">
    <property type="term" value="P:chemotaxis"/>
    <property type="evidence" value="ECO:0007669"/>
    <property type="project" value="InterPro"/>
</dbReference>
<dbReference type="Gene3D" id="2.40.50.180">
    <property type="entry name" value="CheA-289, Domain 4"/>
    <property type="match status" value="1"/>
</dbReference>
<dbReference type="InterPro" id="IPR036061">
    <property type="entry name" value="CheW-like_dom_sf"/>
</dbReference>
<dbReference type="GO" id="GO:0007165">
    <property type="term" value="P:signal transduction"/>
    <property type="evidence" value="ECO:0007669"/>
    <property type="project" value="InterPro"/>
</dbReference>
<dbReference type="GO" id="GO:0005829">
    <property type="term" value="C:cytosol"/>
    <property type="evidence" value="ECO:0007669"/>
    <property type="project" value="TreeGrafter"/>
</dbReference>
<organism evidence="2 3">
    <name type="scientific">Roseburia inulinivorans</name>
    <dbReference type="NCBI Taxonomy" id="360807"/>
    <lineage>
        <taxon>Bacteria</taxon>
        <taxon>Bacillati</taxon>
        <taxon>Bacillota</taxon>
        <taxon>Clostridia</taxon>
        <taxon>Lachnospirales</taxon>
        <taxon>Lachnospiraceae</taxon>
        <taxon>Roseburia</taxon>
    </lineage>
</organism>
<sequence length="161" mass="18102">MSRDRIIRKETEIIMQLLTFLLNGVKFGIPVNDVESIETRMNVVNIPNSLPQVHGIMNLHGEVIAVYSLAEQFHYPEQEINNIIVASMNGTKIGLEVGNVDEIIDVPDEKVISMPVIMKVVENCFDEVASYAKELIVLIEVSKLMPEAEQQAIQKLVEQQS</sequence>
<reference evidence="2 3" key="1">
    <citation type="submission" date="2018-08" db="EMBL/GenBank/DDBJ databases">
        <title>A genome reference for cultivated species of the human gut microbiota.</title>
        <authorList>
            <person name="Zou Y."/>
            <person name="Xue W."/>
            <person name="Luo G."/>
        </authorList>
    </citation>
    <scope>NUCLEOTIDE SEQUENCE [LARGE SCALE GENOMIC DNA]</scope>
    <source>
        <strain evidence="2 3">AF24-4</strain>
    </source>
</reference>
<dbReference type="SMART" id="SM00260">
    <property type="entry name" value="CheW"/>
    <property type="match status" value="1"/>
</dbReference>
<gene>
    <name evidence="2" type="ORF">DWY29_10790</name>
</gene>
<dbReference type="SUPFAM" id="SSF50341">
    <property type="entry name" value="CheW-like"/>
    <property type="match status" value="1"/>
</dbReference>
<evidence type="ECO:0000313" key="2">
    <source>
        <dbReference type="EMBL" id="RGR67288.1"/>
    </source>
</evidence>
<dbReference type="EMBL" id="QRUN01000015">
    <property type="protein sequence ID" value="RGR67288.1"/>
    <property type="molecule type" value="Genomic_DNA"/>
</dbReference>
<feature type="domain" description="CheW-like" evidence="1">
    <location>
        <begin position="14"/>
        <end position="150"/>
    </location>
</feature>
<dbReference type="Gene3D" id="2.30.30.40">
    <property type="entry name" value="SH3 Domains"/>
    <property type="match status" value="1"/>
</dbReference>
<name>A0A412FGQ6_9FIRM</name>
<evidence type="ECO:0000259" key="1">
    <source>
        <dbReference type="PROSITE" id="PS50851"/>
    </source>
</evidence>